<comment type="caution">
    <text evidence="1">The sequence shown here is derived from an EMBL/GenBank/DDBJ whole genome shotgun (WGS) entry which is preliminary data.</text>
</comment>
<evidence type="ECO:0000313" key="1">
    <source>
        <dbReference type="EMBL" id="TET82595.1"/>
    </source>
</evidence>
<dbReference type="AlphaFoldDB" id="A0A523XTK5"/>
<sequence>MQKMRSRLREAEDAYYRYQALVIEADRHLVSITEVPKTASGRTKPSDATWTKWIKQMSKKERRSLAMKLQNEVTL</sequence>
<accession>A0A523XTK5</accession>
<dbReference type="EMBL" id="SOIP01000113">
    <property type="protein sequence ID" value="TET82595.1"/>
    <property type="molecule type" value="Genomic_DNA"/>
</dbReference>
<gene>
    <name evidence="1" type="ORF">E3J38_01895</name>
</gene>
<protein>
    <submittedName>
        <fullName evidence="1">Uncharacterized protein</fullName>
    </submittedName>
</protein>
<reference evidence="1 2" key="1">
    <citation type="submission" date="2019-03" db="EMBL/GenBank/DDBJ databases">
        <title>Metabolic potential of uncultured bacteria and archaea associated with petroleum seepage in deep-sea sediments.</title>
        <authorList>
            <person name="Dong X."/>
            <person name="Hubert C."/>
        </authorList>
    </citation>
    <scope>NUCLEOTIDE SEQUENCE [LARGE SCALE GENOMIC DNA]</scope>
    <source>
        <strain evidence="1">E29_bin36</strain>
    </source>
</reference>
<name>A0A523XTK5_UNCT6</name>
<dbReference type="Proteomes" id="UP000315534">
    <property type="component" value="Unassembled WGS sequence"/>
</dbReference>
<evidence type="ECO:0000313" key="2">
    <source>
        <dbReference type="Proteomes" id="UP000315534"/>
    </source>
</evidence>
<proteinExistence type="predicted"/>
<organism evidence="1 2">
    <name type="scientific">candidate division TA06 bacterium</name>
    <dbReference type="NCBI Taxonomy" id="2250710"/>
    <lineage>
        <taxon>Bacteria</taxon>
        <taxon>Bacteria division TA06</taxon>
    </lineage>
</organism>